<organism evidence="1 2">
    <name type="scientific">Methanoculleus bourgensis</name>
    <dbReference type="NCBI Taxonomy" id="83986"/>
    <lineage>
        <taxon>Archaea</taxon>
        <taxon>Methanobacteriati</taxon>
        <taxon>Methanobacteriota</taxon>
        <taxon>Stenosarchaea group</taxon>
        <taxon>Methanomicrobia</taxon>
        <taxon>Methanomicrobiales</taxon>
        <taxon>Methanomicrobiaceae</taxon>
        <taxon>Methanoculleus</taxon>
    </lineage>
</organism>
<comment type="caution">
    <text evidence="1">The sequence shown here is derived from an EMBL/GenBank/DDBJ whole genome shotgun (WGS) entry which is preliminary data.</text>
</comment>
<dbReference type="Proteomes" id="UP000737555">
    <property type="component" value="Unassembled WGS sequence"/>
</dbReference>
<accession>A0A7K4C0Z5</accession>
<protein>
    <submittedName>
        <fullName evidence="1">DUF2240 family protein</fullName>
    </submittedName>
</protein>
<gene>
    <name evidence="1" type="ORF">HQQ74_09190</name>
</gene>
<dbReference type="Pfam" id="PF09999">
    <property type="entry name" value="DUF2240"/>
    <property type="match status" value="1"/>
</dbReference>
<dbReference type="AlphaFoldDB" id="A0A7K4C0Z5"/>
<evidence type="ECO:0000313" key="2">
    <source>
        <dbReference type="Proteomes" id="UP000737555"/>
    </source>
</evidence>
<sequence>MLCRQGESTRRHGRDGPANIPERCLRVSVKIAVAAPFKHMRKDRLQRSEFVFYIAIDRKWMNKEQANQLLERARSEGLVEMDGGTIRPLFDVAEVSIPLGFKPTSDVLVKESPYEELIGRIATATGKPPQEIVAELHQVVDHFDGNLRVEAAVVVLAKKYGVAFEDKLDSLKREVVKRR</sequence>
<proteinExistence type="predicted"/>
<name>A0A7K4C0Z5_9EURY</name>
<reference evidence="1" key="1">
    <citation type="submission" date="2020-05" db="EMBL/GenBank/DDBJ databases">
        <title>The first insight into the ecology of ammonia-tolerant syntrophic propionate oxidizing bacteria.</title>
        <authorList>
            <person name="Singh A."/>
            <person name="Schnurer A."/>
            <person name="Westerholm M."/>
        </authorList>
    </citation>
    <scope>NUCLEOTIDE SEQUENCE</scope>
    <source>
        <strain evidence="1">MAG54</strain>
    </source>
</reference>
<evidence type="ECO:0000313" key="1">
    <source>
        <dbReference type="EMBL" id="NQS78854.1"/>
    </source>
</evidence>
<dbReference type="InterPro" id="IPR018716">
    <property type="entry name" value="DUF2240"/>
</dbReference>
<dbReference type="EMBL" id="JABMJE010000155">
    <property type="protein sequence ID" value="NQS78854.1"/>
    <property type="molecule type" value="Genomic_DNA"/>
</dbReference>